<reference evidence="8 9" key="1">
    <citation type="submission" date="2021-04" db="EMBL/GenBank/DDBJ databases">
        <title>The complete genome sequence of Neokomagataea sp. TBRC 2177.</title>
        <authorList>
            <person name="Charoenyingcharoen P."/>
            <person name="Yukphan P."/>
        </authorList>
    </citation>
    <scope>NUCLEOTIDE SEQUENCE [LARGE SCALE GENOMIC DNA]</scope>
    <source>
        <strain evidence="8 9">TBRC 2177</strain>
    </source>
</reference>
<evidence type="ECO:0000256" key="1">
    <source>
        <dbReference type="ARBA" id="ARBA00022490"/>
    </source>
</evidence>
<dbReference type="InterPro" id="IPR037510">
    <property type="entry name" value="PdxA"/>
</dbReference>
<keyword evidence="4 7" id="KW-0560">Oxidoreductase</keyword>
<sequence>MTTRPLALTLGDPAGIGPELTVSAWEALRLSEHCFFWLGDPALLNNVIPTEMISSPAEARRVFSHALPVLPTLCSAPVEPGKPSACNAETIISSIQNAAQLSLSGEAAGVVTNPIAKHILAQSGFPHPGHTEFLAEICSAPGHEIMMLASPELRVIPVTIHVSLQTAIQTLTTERIVNVTRITHHALIRDFGIHHPRLAIAGLNPHAGEAGLMGDEEQTIITPAIDILRAQGIDAQGPYPPDTMFSATARTRYDAAICMYHDQGLIPLKTLDMAQGVNITLGLPIVRTSPDHGTAFDIARPLDRTVRAADARSLIAAIRTASTMVQHRKGNAV</sequence>
<feature type="binding site" evidence="7">
    <location>
        <position position="269"/>
    </location>
    <ligand>
        <name>substrate</name>
    </ligand>
</feature>
<evidence type="ECO:0000256" key="7">
    <source>
        <dbReference type="HAMAP-Rule" id="MF_00536"/>
    </source>
</evidence>
<accession>A0ABS5E780</accession>
<comment type="caution">
    <text evidence="8">The sequence shown here is derived from an EMBL/GenBank/DDBJ whole genome shotgun (WGS) entry which is preliminary data.</text>
</comment>
<feature type="binding site" evidence="7">
    <location>
        <position position="261"/>
    </location>
    <ligand>
        <name>a divalent metal cation</name>
        <dbReference type="ChEBI" id="CHEBI:60240"/>
        <note>ligand shared between dimeric partners</note>
    </ligand>
</feature>
<comment type="similarity">
    <text evidence="7">Belongs to the PdxA family.</text>
</comment>
<evidence type="ECO:0000256" key="3">
    <source>
        <dbReference type="ARBA" id="ARBA00022857"/>
    </source>
</evidence>
<comment type="pathway">
    <text evidence="7">Cofactor biosynthesis; pyridoxine 5'-phosphate biosynthesis; pyridoxine 5'-phosphate from D-erythrose 4-phosphate: step 4/5.</text>
</comment>
<keyword evidence="9" id="KW-1185">Reference proteome</keyword>
<comment type="function">
    <text evidence="7">Catalyzes the NAD(P)-dependent oxidation of 4-(phosphooxy)-L-threonine (HTP) into 2-amino-3-oxo-4-(phosphooxy)butyric acid which spontaneously decarboxylates to form 3-amino-2-oxopropyl phosphate (AHAP).</text>
</comment>
<feature type="binding site" evidence="7">
    <location>
        <position position="278"/>
    </location>
    <ligand>
        <name>substrate</name>
    </ligand>
</feature>
<evidence type="ECO:0000256" key="5">
    <source>
        <dbReference type="ARBA" id="ARBA00023027"/>
    </source>
</evidence>
<evidence type="ECO:0000313" key="8">
    <source>
        <dbReference type="EMBL" id="MBR0559766.1"/>
    </source>
</evidence>
<dbReference type="Pfam" id="PF04166">
    <property type="entry name" value="PdxA"/>
    <property type="match status" value="1"/>
</dbReference>
<dbReference type="PANTHER" id="PTHR30004:SF6">
    <property type="entry name" value="D-THREONATE 4-PHOSPHATE DEHYDROGENASE"/>
    <property type="match status" value="1"/>
</dbReference>
<dbReference type="EMBL" id="JAGRQH010000003">
    <property type="protein sequence ID" value="MBR0559766.1"/>
    <property type="molecule type" value="Genomic_DNA"/>
</dbReference>
<keyword evidence="5 7" id="KW-0520">NAD</keyword>
<organism evidence="8 9">
    <name type="scientific">Neokomagataea anthophila</name>
    <dbReference type="NCBI Taxonomy" id="2826925"/>
    <lineage>
        <taxon>Bacteria</taxon>
        <taxon>Pseudomonadati</taxon>
        <taxon>Pseudomonadota</taxon>
        <taxon>Alphaproteobacteria</taxon>
        <taxon>Acetobacterales</taxon>
        <taxon>Acetobacteraceae</taxon>
        <taxon>Neokomagataea</taxon>
    </lineage>
</organism>
<dbReference type="Gene3D" id="3.40.718.10">
    <property type="entry name" value="Isopropylmalate Dehydrogenase"/>
    <property type="match status" value="1"/>
</dbReference>
<keyword evidence="7" id="KW-0170">Cobalt</keyword>
<proteinExistence type="inferred from homology"/>
<dbReference type="Proteomes" id="UP000677812">
    <property type="component" value="Unassembled WGS sequence"/>
</dbReference>
<feature type="binding site" evidence="7">
    <location>
        <position position="287"/>
    </location>
    <ligand>
        <name>substrate</name>
    </ligand>
</feature>
<dbReference type="HAMAP" id="MF_00536">
    <property type="entry name" value="PdxA"/>
    <property type="match status" value="1"/>
</dbReference>
<dbReference type="NCBIfam" id="TIGR00557">
    <property type="entry name" value="pdxA"/>
    <property type="match status" value="1"/>
</dbReference>
<keyword evidence="3 7" id="KW-0521">NADP</keyword>
<keyword evidence="2 7" id="KW-0479">Metal-binding</keyword>
<evidence type="ECO:0000313" key="9">
    <source>
        <dbReference type="Proteomes" id="UP000677812"/>
    </source>
</evidence>
<dbReference type="NCBIfam" id="NF003699">
    <property type="entry name" value="PRK05312.1"/>
    <property type="match status" value="1"/>
</dbReference>
<dbReference type="PANTHER" id="PTHR30004">
    <property type="entry name" value="4-HYDROXYTHREONINE-4-PHOSPHATE DEHYDROGENASE"/>
    <property type="match status" value="1"/>
</dbReference>
<feature type="binding site" evidence="7">
    <location>
        <position position="131"/>
    </location>
    <ligand>
        <name>substrate</name>
    </ligand>
</feature>
<keyword evidence="6 7" id="KW-0664">Pyridoxine biosynthesis</keyword>
<comment type="subcellular location">
    <subcellularLocation>
        <location evidence="7">Cytoplasm</location>
    </subcellularLocation>
</comment>
<evidence type="ECO:0000256" key="6">
    <source>
        <dbReference type="ARBA" id="ARBA00023096"/>
    </source>
</evidence>
<comment type="subunit">
    <text evidence="7">Homodimer.</text>
</comment>
<evidence type="ECO:0000256" key="2">
    <source>
        <dbReference type="ARBA" id="ARBA00022723"/>
    </source>
</evidence>
<comment type="miscellaneous">
    <text evidence="7">The active site is located at the dimer interface.</text>
</comment>
<dbReference type="InterPro" id="IPR005255">
    <property type="entry name" value="PdxA_fam"/>
</dbReference>
<feature type="binding site" evidence="7">
    <location>
        <position position="130"/>
    </location>
    <ligand>
        <name>substrate</name>
    </ligand>
</feature>
<keyword evidence="1 7" id="KW-0963">Cytoplasm</keyword>
<evidence type="ECO:0000256" key="4">
    <source>
        <dbReference type="ARBA" id="ARBA00023002"/>
    </source>
</evidence>
<comment type="catalytic activity">
    <reaction evidence="7">
        <text>4-(phosphooxy)-L-threonine + NAD(+) = 3-amino-2-oxopropyl phosphate + CO2 + NADH</text>
        <dbReference type="Rhea" id="RHEA:32275"/>
        <dbReference type="ChEBI" id="CHEBI:16526"/>
        <dbReference type="ChEBI" id="CHEBI:57279"/>
        <dbReference type="ChEBI" id="CHEBI:57540"/>
        <dbReference type="ChEBI" id="CHEBI:57945"/>
        <dbReference type="ChEBI" id="CHEBI:58452"/>
        <dbReference type="EC" id="1.1.1.262"/>
    </reaction>
</comment>
<feature type="binding site" evidence="7">
    <location>
        <position position="161"/>
    </location>
    <ligand>
        <name>a divalent metal cation</name>
        <dbReference type="ChEBI" id="CHEBI:60240"/>
        <note>ligand shared between dimeric partners</note>
    </ligand>
</feature>
<gene>
    <name evidence="7 8" type="primary">pdxA</name>
    <name evidence="8" type="ORF">KB213_06825</name>
</gene>
<keyword evidence="7" id="KW-0862">Zinc</keyword>
<dbReference type="SUPFAM" id="SSF53659">
    <property type="entry name" value="Isocitrate/Isopropylmalate dehydrogenase-like"/>
    <property type="match status" value="1"/>
</dbReference>
<dbReference type="GO" id="GO:0050570">
    <property type="term" value="F:4-hydroxythreonine-4-phosphate dehydrogenase activity"/>
    <property type="evidence" value="ECO:0007669"/>
    <property type="project" value="UniProtKB-EC"/>
</dbReference>
<feature type="binding site" evidence="7">
    <location>
        <position position="206"/>
    </location>
    <ligand>
        <name>a divalent metal cation</name>
        <dbReference type="ChEBI" id="CHEBI:60240"/>
        <note>ligand shared between dimeric partners</note>
    </ligand>
</feature>
<keyword evidence="7" id="KW-0460">Magnesium</keyword>
<dbReference type="RefSeq" id="WP_211681510.1">
    <property type="nucleotide sequence ID" value="NZ_JAGRQH010000003.1"/>
</dbReference>
<protein>
    <recommendedName>
        <fullName evidence="7">4-hydroxythreonine-4-phosphate dehydrogenase</fullName>
        <ecNumber evidence="7">1.1.1.262</ecNumber>
    </recommendedName>
    <alternativeName>
        <fullName evidence="7">4-(phosphohydroxy)-L-threonine dehydrogenase</fullName>
    </alternativeName>
</protein>
<name>A0ABS5E780_9PROT</name>
<dbReference type="EC" id="1.1.1.262" evidence="7"/>
<comment type="cofactor">
    <cofactor evidence="7">
        <name>Zn(2+)</name>
        <dbReference type="ChEBI" id="CHEBI:29105"/>
    </cofactor>
    <cofactor evidence="7">
        <name>Mg(2+)</name>
        <dbReference type="ChEBI" id="CHEBI:18420"/>
    </cofactor>
    <cofactor evidence="7">
        <name>Co(2+)</name>
        <dbReference type="ChEBI" id="CHEBI:48828"/>
    </cofactor>
    <text evidence="7">Binds 1 divalent metal cation per subunit. Can use ions such as Zn(2+), Mg(2+) or Co(2+).</text>
</comment>